<dbReference type="Proteomes" id="UP000600365">
    <property type="component" value="Unassembled WGS sequence"/>
</dbReference>
<evidence type="ECO:0000313" key="2">
    <source>
        <dbReference type="EMBL" id="GGN88397.1"/>
    </source>
</evidence>
<reference evidence="2 3" key="1">
    <citation type="journal article" date="2014" name="Int. J. Syst. Evol. Microbiol.">
        <title>Complete genome sequence of Corynebacterium casei LMG S-19264T (=DSM 44701T), isolated from a smear-ripened cheese.</title>
        <authorList>
            <consortium name="US DOE Joint Genome Institute (JGI-PGF)"/>
            <person name="Walter F."/>
            <person name="Albersmeier A."/>
            <person name="Kalinowski J."/>
            <person name="Ruckert C."/>
        </authorList>
    </citation>
    <scope>NUCLEOTIDE SEQUENCE [LARGE SCALE GENOMIC DNA]</scope>
    <source>
        <strain evidence="2 3">CGMCC 4.7111</strain>
    </source>
</reference>
<gene>
    <name evidence="2" type="ORF">GCM10011579_082120</name>
</gene>
<organism evidence="2 3">
    <name type="scientific">Streptomyces albiflavescens</name>
    <dbReference type="NCBI Taxonomy" id="1623582"/>
    <lineage>
        <taxon>Bacteria</taxon>
        <taxon>Bacillati</taxon>
        <taxon>Actinomycetota</taxon>
        <taxon>Actinomycetes</taxon>
        <taxon>Kitasatosporales</taxon>
        <taxon>Streptomycetaceae</taxon>
        <taxon>Streptomyces</taxon>
    </lineage>
</organism>
<evidence type="ECO:0000313" key="3">
    <source>
        <dbReference type="Proteomes" id="UP000600365"/>
    </source>
</evidence>
<sequence length="74" mass="8148">MGGGFCGSPVHQGALARARFPGHHKYLRSLSRRGGEEPGHPGQLPLPTRDLRYGRDFGRGVHKWVLVSVVRFDG</sequence>
<proteinExistence type="predicted"/>
<dbReference type="EMBL" id="BMMM01000021">
    <property type="protein sequence ID" value="GGN88397.1"/>
    <property type="molecule type" value="Genomic_DNA"/>
</dbReference>
<name>A0A917YDY1_9ACTN</name>
<keyword evidence="3" id="KW-1185">Reference proteome</keyword>
<accession>A0A917YDY1</accession>
<comment type="caution">
    <text evidence="2">The sequence shown here is derived from an EMBL/GenBank/DDBJ whole genome shotgun (WGS) entry which is preliminary data.</text>
</comment>
<protein>
    <submittedName>
        <fullName evidence="2">Uncharacterized protein</fullName>
    </submittedName>
</protein>
<evidence type="ECO:0000256" key="1">
    <source>
        <dbReference type="SAM" id="MobiDB-lite"/>
    </source>
</evidence>
<dbReference type="AlphaFoldDB" id="A0A917YDY1"/>
<feature type="region of interest" description="Disordered" evidence="1">
    <location>
        <begin position="30"/>
        <end position="49"/>
    </location>
</feature>